<dbReference type="Proteomes" id="UP000326354">
    <property type="component" value="Chromosome"/>
</dbReference>
<dbReference type="KEGG" id="uam:UABAM_00264"/>
<protein>
    <recommendedName>
        <fullName evidence="3">PDZ domain-containing protein</fullName>
    </recommendedName>
</protein>
<reference evidence="1 2" key="1">
    <citation type="submission" date="2019-08" db="EMBL/GenBank/DDBJ databases">
        <title>Complete genome sequence of Candidatus Uab amorphum.</title>
        <authorList>
            <person name="Shiratori T."/>
            <person name="Suzuki S."/>
            <person name="Kakizawa Y."/>
            <person name="Ishida K."/>
        </authorList>
    </citation>
    <scope>NUCLEOTIDE SEQUENCE [LARGE SCALE GENOMIC DNA]</scope>
    <source>
        <strain evidence="1 2">SRT547</strain>
    </source>
</reference>
<dbReference type="Gene3D" id="2.30.42.10">
    <property type="match status" value="1"/>
</dbReference>
<dbReference type="RefSeq" id="WP_151966182.1">
    <property type="nucleotide sequence ID" value="NZ_AP019860.1"/>
</dbReference>
<evidence type="ECO:0000313" key="2">
    <source>
        <dbReference type="Proteomes" id="UP000326354"/>
    </source>
</evidence>
<keyword evidence="2" id="KW-1185">Reference proteome</keyword>
<dbReference type="EMBL" id="AP019860">
    <property type="protein sequence ID" value="BBM81922.1"/>
    <property type="molecule type" value="Genomic_DNA"/>
</dbReference>
<proteinExistence type="predicted"/>
<gene>
    <name evidence="1" type="ORF">UABAM_00264</name>
</gene>
<dbReference type="InterPro" id="IPR036034">
    <property type="entry name" value="PDZ_sf"/>
</dbReference>
<name>A0A5S9IIC5_UABAM</name>
<dbReference type="AlphaFoldDB" id="A0A5S9IIC5"/>
<evidence type="ECO:0008006" key="3">
    <source>
        <dbReference type="Google" id="ProtNLM"/>
    </source>
</evidence>
<organism evidence="1 2">
    <name type="scientific">Uabimicrobium amorphum</name>
    <dbReference type="NCBI Taxonomy" id="2596890"/>
    <lineage>
        <taxon>Bacteria</taxon>
        <taxon>Pseudomonadati</taxon>
        <taxon>Planctomycetota</taxon>
        <taxon>Candidatus Uabimicrobiia</taxon>
        <taxon>Candidatus Uabimicrobiales</taxon>
        <taxon>Candidatus Uabimicrobiaceae</taxon>
        <taxon>Candidatus Uabimicrobium</taxon>
    </lineage>
</organism>
<evidence type="ECO:0000313" key="1">
    <source>
        <dbReference type="EMBL" id="BBM81922.1"/>
    </source>
</evidence>
<accession>A0A5S9IIC5</accession>
<sequence>MPIKTIKKMIWLASSFFSLLLCGALFMVFFISTVDAQKVPKLPPEPQRNNSKKTTLIQLSALWKTDFNAKQPVRQVVRVTQQPVRQAPKLESILPRYLQIHSILNEGFAIVILNRRQKMIMRPFDQKAEDTFLDLGDESQRPWEVSIPGKKLILIKIDYEQGILFQNANDEKEQGWLKPSKDGGFGRSVRKIPKSRQIGENQWMVTRDEARKMYEEYDKYIGEMALKPHNDGIWVRRVPEGSKAAFYGLQKNDIVVDFNGTPLKLEELSSKNNIRKMARKYRKMKSFRLNIIRNGQKMTLRFDKP</sequence>
<dbReference type="SUPFAM" id="SSF50156">
    <property type="entry name" value="PDZ domain-like"/>
    <property type="match status" value="1"/>
</dbReference>